<dbReference type="Gene3D" id="3.80.10.10">
    <property type="entry name" value="Ribonuclease Inhibitor"/>
    <property type="match status" value="3"/>
</dbReference>
<dbReference type="SUPFAM" id="SSF52047">
    <property type="entry name" value="RNI-like"/>
    <property type="match status" value="1"/>
</dbReference>
<dbReference type="PROSITE" id="PS50088">
    <property type="entry name" value="ANK_REPEAT"/>
    <property type="match status" value="3"/>
</dbReference>
<reference evidence="20" key="3">
    <citation type="submission" date="2025-09" db="UniProtKB">
        <authorList>
            <consortium name="Ensembl"/>
        </authorList>
    </citation>
    <scope>IDENTIFICATION</scope>
</reference>
<evidence type="ECO:0000256" key="6">
    <source>
        <dbReference type="ARBA" id="ARBA00022454"/>
    </source>
</evidence>
<keyword evidence="15" id="KW-0539">Nucleus</keyword>
<evidence type="ECO:0000256" key="2">
    <source>
        <dbReference type="ARBA" id="ARBA00004286"/>
    </source>
</evidence>
<comment type="similarity">
    <text evidence="4">Belongs to the Tonsoku family.</text>
</comment>
<evidence type="ECO:0000256" key="7">
    <source>
        <dbReference type="ARBA" id="ARBA00022490"/>
    </source>
</evidence>
<dbReference type="PROSITE" id="PS51450">
    <property type="entry name" value="LRR"/>
    <property type="match status" value="1"/>
</dbReference>
<dbReference type="InterPro" id="IPR052311">
    <property type="entry name" value="MMS22L-TONSL_complex_comp"/>
</dbReference>
<feature type="region of interest" description="Disordered" evidence="19">
    <location>
        <begin position="821"/>
        <end position="844"/>
    </location>
</feature>
<name>H3A5I3_LATCH</name>
<dbReference type="OMA" id="ITQHLAK"/>
<evidence type="ECO:0000256" key="12">
    <source>
        <dbReference type="ARBA" id="ARBA00022853"/>
    </source>
</evidence>
<dbReference type="Pfam" id="PF00023">
    <property type="entry name" value="Ank"/>
    <property type="match status" value="1"/>
</dbReference>
<keyword evidence="11" id="KW-0802">TPR repeat</keyword>
<keyword evidence="6" id="KW-0158">Chromosome</keyword>
<dbReference type="GO" id="GO:0006325">
    <property type="term" value="P:chromatin organization"/>
    <property type="evidence" value="ECO:0007669"/>
    <property type="project" value="UniProtKB-KW"/>
</dbReference>
<dbReference type="GeneTree" id="ENSGT00940000160188"/>
<evidence type="ECO:0000256" key="19">
    <source>
        <dbReference type="SAM" id="MobiDB-lite"/>
    </source>
</evidence>
<dbReference type="HOGENOM" id="CLU_002128_0_0_1"/>
<dbReference type="InterPro" id="IPR011990">
    <property type="entry name" value="TPR-like_helical_dom_sf"/>
</dbReference>
<keyword evidence="9" id="KW-0677">Repeat</keyword>
<organism evidence="20 21">
    <name type="scientific">Latimeria chalumnae</name>
    <name type="common">Coelacanth</name>
    <dbReference type="NCBI Taxonomy" id="7897"/>
    <lineage>
        <taxon>Eukaryota</taxon>
        <taxon>Metazoa</taxon>
        <taxon>Chordata</taxon>
        <taxon>Craniata</taxon>
        <taxon>Vertebrata</taxon>
        <taxon>Euteleostomi</taxon>
        <taxon>Coelacanthiformes</taxon>
        <taxon>Coelacanthidae</taxon>
        <taxon>Latimeria</taxon>
    </lineage>
</organism>
<dbReference type="EMBL" id="AFYH01187207">
    <property type="status" value="NOT_ANNOTATED_CDS"/>
    <property type="molecule type" value="Genomic_DNA"/>
</dbReference>
<keyword evidence="12" id="KW-0156">Chromatin regulator</keyword>
<feature type="compositionally biased region" description="Basic residues" evidence="19">
    <location>
        <begin position="754"/>
        <end position="765"/>
    </location>
</feature>
<gene>
    <name evidence="20" type="primary">TONSL</name>
</gene>
<evidence type="ECO:0000256" key="16">
    <source>
        <dbReference type="ARBA" id="ARBA00030801"/>
    </source>
</evidence>
<feature type="compositionally biased region" description="Polar residues" evidence="19">
    <location>
        <begin position="681"/>
        <end position="692"/>
    </location>
</feature>
<evidence type="ECO:0000256" key="10">
    <source>
        <dbReference type="ARBA" id="ARBA00022763"/>
    </source>
</evidence>
<dbReference type="InterPro" id="IPR001611">
    <property type="entry name" value="Leu-rich_rpt"/>
</dbReference>
<dbReference type="EMBL" id="AFYH01187205">
    <property type="status" value="NOT_ANNOTATED_CDS"/>
    <property type="molecule type" value="Genomic_DNA"/>
</dbReference>
<dbReference type="InterPro" id="IPR019734">
    <property type="entry name" value="TPR_rpt"/>
</dbReference>
<evidence type="ECO:0000256" key="9">
    <source>
        <dbReference type="ARBA" id="ARBA00022737"/>
    </source>
</evidence>
<feature type="repeat" description="ANK" evidence="18">
    <location>
        <begin position="548"/>
        <end position="580"/>
    </location>
</feature>
<dbReference type="FunCoup" id="H3A5I3">
    <property type="interactions" value="1307"/>
</dbReference>
<dbReference type="SMART" id="SM00028">
    <property type="entry name" value="TPR"/>
    <property type="match status" value="8"/>
</dbReference>
<evidence type="ECO:0000256" key="8">
    <source>
        <dbReference type="ARBA" id="ARBA00022614"/>
    </source>
</evidence>
<keyword evidence="10" id="KW-0227">DNA damage</keyword>
<dbReference type="EMBL" id="AFYH01187210">
    <property type="status" value="NOT_ANNOTATED_CDS"/>
    <property type="molecule type" value="Genomic_DNA"/>
</dbReference>
<dbReference type="SUPFAM" id="SSF48452">
    <property type="entry name" value="TPR-like"/>
    <property type="match status" value="3"/>
</dbReference>
<evidence type="ECO:0000256" key="11">
    <source>
        <dbReference type="ARBA" id="ARBA00022803"/>
    </source>
</evidence>
<dbReference type="GO" id="GO:0043596">
    <property type="term" value="C:nuclear replication fork"/>
    <property type="evidence" value="ECO:0007669"/>
    <property type="project" value="TreeGrafter"/>
</dbReference>
<keyword evidence="14" id="KW-0234">DNA repair</keyword>
<proteinExistence type="inferred from homology"/>
<feature type="region of interest" description="Disordered" evidence="19">
    <location>
        <begin position="678"/>
        <end position="769"/>
    </location>
</feature>
<dbReference type="InterPro" id="IPR036770">
    <property type="entry name" value="Ankyrin_rpt-contain_sf"/>
</dbReference>
<reference evidence="21" key="1">
    <citation type="submission" date="2011-08" db="EMBL/GenBank/DDBJ databases">
        <title>The draft genome of Latimeria chalumnae.</title>
        <authorList>
            <person name="Di Palma F."/>
            <person name="Alfoldi J."/>
            <person name="Johnson J."/>
            <person name="Berlin A."/>
            <person name="Gnerre S."/>
            <person name="Jaffe D."/>
            <person name="MacCallum I."/>
            <person name="Young S."/>
            <person name="Walker B.J."/>
            <person name="Lander E."/>
            <person name="Lindblad-Toh K."/>
        </authorList>
    </citation>
    <scope>NUCLEOTIDE SEQUENCE [LARGE SCALE GENOMIC DNA]</scope>
    <source>
        <strain evidence="21">Wild caught</strain>
    </source>
</reference>
<dbReference type="eggNOG" id="KOG4308">
    <property type="taxonomic scope" value="Eukaryota"/>
</dbReference>
<dbReference type="SMART" id="SM00368">
    <property type="entry name" value="LRR_RI"/>
    <property type="match status" value="5"/>
</dbReference>
<dbReference type="SMART" id="SM00248">
    <property type="entry name" value="ANK"/>
    <property type="match status" value="3"/>
</dbReference>
<feature type="region of interest" description="Disordered" evidence="19">
    <location>
        <begin position="860"/>
        <end position="881"/>
    </location>
</feature>
<keyword evidence="7" id="KW-0963">Cytoplasm</keyword>
<dbReference type="EMBL" id="AFYH01187209">
    <property type="status" value="NOT_ANNOTATED_CDS"/>
    <property type="molecule type" value="Genomic_DNA"/>
</dbReference>
<sequence length="1417" mass="157549">SELQKARSKAQNNNSLKEEAALCNQLGEILAKNGKFREAIEEHRQELQLSETLGDVIGCAVANRKIGECFAELGNYGVALKHQRRHLELARSVSNVIEEQRAWATIGRTYLFISESNQSGEPLEQAENAFMKSLAIVDEQLEGKVSSQELSEMRARLYLNLGFVYDSVKDPAKCSYYIRKSVFIAEKNKLHEDLYRANFNLGSIHFRNGEQSKAIRCLEAAKESARKMKEKHMESDCFSSIGQVLLNLGDFVAAKRSLKKAYALGSQRQSEQEIVRKHLKYAIKGSHLEEALAELPESNTQGILGISEQLGDLCCKVCCYQKAVEYYNKQLKCAEAAKRPERELAVIHVSLATTFGDLKDYKQVVKHYRAELGLRRGNPTEECKTWLNIALTQEEDGQSYEQMEQSYQNALRCAKQAKQPKLQVTGVRVQLQSQKVCAKKESPTVNTKLLYLCFSPAVYLEFVENRSKKVSRSFAELLKTELIQYIEVDEDDLEGYEKAVPGRRKTSRWNRKNEKGETALHRACIEGNLKQAQYLVEKGHPVNPRDYCGWTPLHEACNHGHLEIVQLLLDHGVNINDPGGSKCEGITPLHDALNCGNFEVAELLINKGALVTLRNTKGKTPLDSLQDWIEMYSSHLDQETRQKCRKTERLLKAVASGKVPAAFQRPRTAQGLQDSELFEAESSQPPTQQRCPSSPPWTSPSQRTGHSGAAAYERDDPLAAGSQSLPRSHLYESGSREETSSEEEWDELMSPGRPVKKRQRFKGQRSHLWTETPETLVPASCEDSDLGVPMVEEAVGLETPAAGRAAYQQAMQSLGSAKSRLAKQALAKSPSSPSEPRGQSALIPEHEYLQDDWLEDDLAEGRPKKRARAESRDCGLEDYGGENSDDDIPLAVLSTTRRGRSLNKKSSRQTRLTQIVDRVVVGRTKGMSQPAASATYQCNHLQCHSPGRSSSLETVSSYESRRSPPPIPFRIRRIQLHLLSFLHSCSDGESHTVSWLAEQASQRYYQTCGLRPRLTLKKEGALLAAHDLVLHVLQSNEEYLAEFPISSDLPPPPRSPRAGQGEESQRQLVKATELQESSPVFSLCNLSLRKPALLPILRALKLQTTTHHLDLSGNCIGDDVMEEVLATVSTTPNLTCLNLSSNRITHEGLRKLCDLTGVVAACTFKSLETLDLSLNPLGDTSTQYLASILQSAPVLSTLRLQGCSFSSKFLQHYRLLLADTMKRVVHLKTLSLSHNALGSTGVELILNTIQHDVVSQLELASVAGSHGNRVFMEPIVRYLSQEGCCLTHLNLSGNHLTDEAVQDLARCVSVCPGLESLDLSGNPGISTAGLEMLLLALRDRKSGLKYLNLAGCLIHGPLDSPTVDGIVEYLQDLRLCSSYLNKHDKECVTEAERESTANIEPFLLRGSCYIPVTALRH</sequence>
<dbReference type="GO" id="GO:0005737">
    <property type="term" value="C:cytoplasm"/>
    <property type="evidence" value="ECO:0007669"/>
    <property type="project" value="UniProtKB-SubCell"/>
</dbReference>
<dbReference type="FunFam" id="1.25.40.20:FF:000151">
    <property type="entry name" value="Tonsoku like, DNA repair protein"/>
    <property type="match status" value="1"/>
</dbReference>
<feature type="repeat" description="ANK" evidence="18">
    <location>
        <begin position="584"/>
        <end position="616"/>
    </location>
</feature>
<evidence type="ECO:0000256" key="15">
    <source>
        <dbReference type="ARBA" id="ARBA00023242"/>
    </source>
</evidence>
<evidence type="ECO:0000313" key="21">
    <source>
        <dbReference type="Proteomes" id="UP000008672"/>
    </source>
</evidence>
<dbReference type="PRINTS" id="PR01415">
    <property type="entry name" value="ANKYRIN"/>
</dbReference>
<dbReference type="PANTHER" id="PTHR46358">
    <property type="entry name" value="TONSOKU-LIKE PROTEIN"/>
    <property type="match status" value="1"/>
</dbReference>
<keyword evidence="13 18" id="KW-0040">ANK repeat</keyword>
<dbReference type="InterPro" id="IPR032675">
    <property type="entry name" value="LRR_dom_sf"/>
</dbReference>
<dbReference type="EMBL" id="AFYH01187213">
    <property type="status" value="NOT_ANNOTATED_CDS"/>
    <property type="molecule type" value="Genomic_DNA"/>
</dbReference>
<feature type="region of interest" description="Disordered" evidence="19">
    <location>
        <begin position="1044"/>
        <end position="1064"/>
    </location>
</feature>
<dbReference type="EMBL" id="AFYH01187206">
    <property type="status" value="NOT_ANNOTATED_CDS"/>
    <property type="molecule type" value="Genomic_DNA"/>
</dbReference>
<dbReference type="Pfam" id="PF12796">
    <property type="entry name" value="Ank_2"/>
    <property type="match status" value="1"/>
</dbReference>
<dbReference type="eggNOG" id="KOG0504">
    <property type="taxonomic scope" value="Eukaryota"/>
</dbReference>
<evidence type="ECO:0000256" key="3">
    <source>
        <dbReference type="ARBA" id="ARBA00004496"/>
    </source>
</evidence>
<dbReference type="Gene3D" id="1.25.40.20">
    <property type="entry name" value="Ankyrin repeat-containing domain"/>
    <property type="match status" value="1"/>
</dbReference>
<evidence type="ECO:0000256" key="1">
    <source>
        <dbReference type="ARBA" id="ARBA00004123"/>
    </source>
</evidence>
<dbReference type="Pfam" id="PF13181">
    <property type="entry name" value="TPR_8"/>
    <property type="match status" value="1"/>
</dbReference>
<dbReference type="EMBL" id="AFYH01187212">
    <property type="status" value="NOT_ANNOTATED_CDS"/>
    <property type="molecule type" value="Genomic_DNA"/>
</dbReference>
<dbReference type="GO" id="GO:0031297">
    <property type="term" value="P:replication fork processing"/>
    <property type="evidence" value="ECO:0007669"/>
    <property type="project" value="TreeGrafter"/>
</dbReference>
<dbReference type="STRING" id="7897.ENSLACP00000004904"/>
<dbReference type="SMART" id="SM00367">
    <property type="entry name" value="LRR_CC"/>
    <property type="match status" value="4"/>
</dbReference>
<reference evidence="20" key="2">
    <citation type="submission" date="2025-08" db="UniProtKB">
        <authorList>
            <consortium name="Ensembl"/>
        </authorList>
    </citation>
    <scope>IDENTIFICATION</scope>
</reference>
<dbReference type="PROSITE" id="PS50297">
    <property type="entry name" value="ANK_REP_REGION"/>
    <property type="match status" value="3"/>
</dbReference>
<evidence type="ECO:0000313" key="20">
    <source>
        <dbReference type="Ensembl" id="ENSLACP00000004904.1"/>
    </source>
</evidence>
<dbReference type="PANTHER" id="PTHR46358:SF1">
    <property type="entry name" value="TONSOKU-LIKE PROTEIN"/>
    <property type="match status" value="1"/>
</dbReference>
<dbReference type="EMBL" id="AFYH01187211">
    <property type="status" value="NOT_ANNOTATED_CDS"/>
    <property type="molecule type" value="Genomic_DNA"/>
</dbReference>
<dbReference type="Gene3D" id="1.25.40.10">
    <property type="entry name" value="Tetratricopeptide repeat domain"/>
    <property type="match status" value="2"/>
</dbReference>
<evidence type="ECO:0000256" key="14">
    <source>
        <dbReference type="ARBA" id="ARBA00023204"/>
    </source>
</evidence>
<comment type="subcellular location">
    <subcellularLocation>
        <location evidence="2">Chromosome</location>
    </subcellularLocation>
    <subcellularLocation>
        <location evidence="3">Cytoplasm</location>
    </subcellularLocation>
    <subcellularLocation>
        <location evidence="1">Nucleus</location>
    </subcellularLocation>
</comment>
<feature type="repeat" description="ANK" evidence="18">
    <location>
        <begin position="515"/>
        <end position="547"/>
    </location>
</feature>
<dbReference type="Pfam" id="PF13424">
    <property type="entry name" value="TPR_12"/>
    <property type="match status" value="1"/>
</dbReference>
<dbReference type="Pfam" id="PF13516">
    <property type="entry name" value="LRR_6"/>
    <property type="match status" value="6"/>
</dbReference>
<accession>H3A5I3</accession>
<evidence type="ECO:0000256" key="18">
    <source>
        <dbReference type="PROSITE-ProRule" id="PRU00023"/>
    </source>
</evidence>
<dbReference type="EMBL" id="AFYH01187208">
    <property type="status" value="NOT_ANNOTATED_CDS"/>
    <property type="molecule type" value="Genomic_DNA"/>
</dbReference>
<keyword evidence="21" id="KW-1185">Reference proteome</keyword>
<dbReference type="GO" id="GO:0000724">
    <property type="term" value="P:double-strand break repair via homologous recombination"/>
    <property type="evidence" value="ECO:0007669"/>
    <property type="project" value="TreeGrafter"/>
</dbReference>
<dbReference type="InterPro" id="IPR002110">
    <property type="entry name" value="Ankyrin_rpt"/>
</dbReference>
<dbReference type="Ensembl" id="ENSLACT00000004947.1">
    <property type="protein sequence ID" value="ENSLACP00000004904.1"/>
    <property type="gene ID" value="ENSLACG00000004360.1"/>
</dbReference>
<evidence type="ECO:0000256" key="13">
    <source>
        <dbReference type="ARBA" id="ARBA00023043"/>
    </source>
</evidence>
<evidence type="ECO:0000256" key="4">
    <source>
        <dbReference type="ARBA" id="ARBA00010999"/>
    </source>
</evidence>
<dbReference type="Proteomes" id="UP000008672">
    <property type="component" value="Unassembled WGS sequence"/>
</dbReference>
<evidence type="ECO:0000256" key="5">
    <source>
        <dbReference type="ARBA" id="ARBA00017829"/>
    </source>
</evidence>
<protein>
    <recommendedName>
        <fullName evidence="5">Tonsoku-like protein</fullName>
    </recommendedName>
    <alternativeName>
        <fullName evidence="17">NF-kappa-B inhibitor-like protein 2</fullName>
    </alternativeName>
    <alternativeName>
        <fullName evidence="16">Nuclear factor of kappa light polypeptide gene enhancer in B-cells inhibitor-like 2</fullName>
    </alternativeName>
</protein>
<dbReference type="EMBL" id="AFYH01187214">
    <property type="status" value="NOT_ANNOTATED_CDS"/>
    <property type="molecule type" value="Genomic_DNA"/>
</dbReference>
<evidence type="ECO:0000256" key="17">
    <source>
        <dbReference type="ARBA" id="ARBA00033240"/>
    </source>
</evidence>
<keyword evidence="8" id="KW-0433">Leucine-rich repeat</keyword>
<dbReference type="SUPFAM" id="SSF48403">
    <property type="entry name" value="Ankyrin repeat"/>
    <property type="match status" value="1"/>
</dbReference>
<dbReference type="InterPro" id="IPR006553">
    <property type="entry name" value="Leu-rich_rpt_Cys-con_subtyp"/>
</dbReference>
<dbReference type="InParanoid" id="H3A5I3"/>